<dbReference type="RefSeq" id="XP_033388810.1">
    <property type="nucleotide sequence ID" value="XM_033526381.1"/>
</dbReference>
<keyword evidence="1" id="KW-0472">Membrane</keyword>
<dbReference type="Pfam" id="PF01476">
    <property type="entry name" value="LysM"/>
    <property type="match status" value="1"/>
</dbReference>
<keyword evidence="4" id="KW-1185">Reference proteome</keyword>
<dbReference type="CDD" id="cd00118">
    <property type="entry name" value="LysM"/>
    <property type="match status" value="1"/>
</dbReference>
<protein>
    <submittedName>
        <fullName evidence="3">Carbohydrate-binding module family 50 protein</fullName>
    </submittedName>
</protein>
<reference evidence="3" key="1">
    <citation type="journal article" date="2020" name="Stud. Mycol.">
        <title>101 Dothideomycetes genomes: a test case for predicting lifestyles and emergence of pathogens.</title>
        <authorList>
            <person name="Haridas S."/>
            <person name="Albert R."/>
            <person name="Binder M."/>
            <person name="Bloem J."/>
            <person name="Labutti K."/>
            <person name="Salamov A."/>
            <person name="Andreopoulos B."/>
            <person name="Baker S."/>
            <person name="Barry K."/>
            <person name="Bills G."/>
            <person name="Bluhm B."/>
            <person name="Cannon C."/>
            <person name="Castanera R."/>
            <person name="Culley D."/>
            <person name="Daum C."/>
            <person name="Ezra D."/>
            <person name="Gonzalez J."/>
            <person name="Henrissat B."/>
            <person name="Kuo A."/>
            <person name="Liang C."/>
            <person name="Lipzen A."/>
            <person name="Lutzoni F."/>
            <person name="Magnuson J."/>
            <person name="Mondo S."/>
            <person name="Nolan M."/>
            <person name="Ohm R."/>
            <person name="Pangilinan J."/>
            <person name="Park H.-J."/>
            <person name="Ramirez L."/>
            <person name="Alfaro M."/>
            <person name="Sun H."/>
            <person name="Tritt A."/>
            <person name="Yoshinaga Y."/>
            <person name="Zwiers L.-H."/>
            <person name="Turgeon B."/>
            <person name="Goodwin S."/>
            <person name="Spatafora J."/>
            <person name="Crous P."/>
            <person name="Grigoriev I."/>
        </authorList>
    </citation>
    <scope>NUCLEOTIDE SEQUENCE</scope>
    <source>
        <strain evidence="3">CBS 175.79</strain>
    </source>
</reference>
<gene>
    <name evidence="3" type="ORF">BU24DRAFT_416160</name>
</gene>
<dbReference type="InterPro" id="IPR036779">
    <property type="entry name" value="LysM_dom_sf"/>
</dbReference>
<dbReference type="EMBL" id="ML978066">
    <property type="protein sequence ID" value="KAF2020471.1"/>
    <property type="molecule type" value="Genomic_DNA"/>
</dbReference>
<dbReference type="PROSITE" id="PS51782">
    <property type="entry name" value="LYSM"/>
    <property type="match status" value="1"/>
</dbReference>
<dbReference type="SUPFAM" id="SSF54106">
    <property type="entry name" value="LysM domain"/>
    <property type="match status" value="1"/>
</dbReference>
<feature type="transmembrane region" description="Helical" evidence="1">
    <location>
        <begin position="83"/>
        <end position="103"/>
    </location>
</feature>
<keyword evidence="1" id="KW-1133">Transmembrane helix</keyword>
<dbReference type="Proteomes" id="UP000799778">
    <property type="component" value="Unassembled WGS sequence"/>
</dbReference>
<dbReference type="Gene3D" id="3.10.350.10">
    <property type="entry name" value="LysM domain"/>
    <property type="match status" value="1"/>
</dbReference>
<evidence type="ECO:0000313" key="3">
    <source>
        <dbReference type="EMBL" id="KAF2020471.1"/>
    </source>
</evidence>
<keyword evidence="1" id="KW-0812">Transmembrane</keyword>
<name>A0A6A5Y6U6_9PLEO</name>
<sequence length="172" mass="18905">MGRWANRDSDEERLPEGFKRIGYDADEQVYYFIETHTGDYYKSSPGNRFGVLSPTSAPPSSVTDAAYVSDDQIKKGHTEAVRLMLPFALLVLCVLFLLFKFVFSSVDAGADGGTQIHCAEGYNAVQIAKGETCWSTGQAYGLGVEELLAIEGNQYIDCDRLQVGQSICVPEK</sequence>
<dbReference type="AlphaFoldDB" id="A0A6A5Y6U6"/>
<proteinExistence type="predicted"/>
<dbReference type="OrthoDB" id="2107166at2759"/>
<evidence type="ECO:0000256" key="1">
    <source>
        <dbReference type="SAM" id="Phobius"/>
    </source>
</evidence>
<dbReference type="InterPro" id="IPR018392">
    <property type="entry name" value="LysM"/>
</dbReference>
<dbReference type="SMART" id="SM00257">
    <property type="entry name" value="LysM"/>
    <property type="match status" value="1"/>
</dbReference>
<organism evidence="3 4">
    <name type="scientific">Aaosphaeria arxii CBS 175.79</name>
    <dbReference type="NCBI Taxonomy" id="1450172"/>
    <lineage>
        <taxon>Eukaryota</taxon>
        <taxon>Fungi</taxon>
        <taxon>Dikarya</taxon>
        <taxon>Ascomycota</taxon>
        <taxon>Pezizomycotina</taxon>
        <taxon>Dothideomycetes</taxon>
        <taxon>Pleosporomycetidae</taxon>
        <taxon>Pleosporales</taxon>
        <taxon>Pleosporales incertae sedis</taxon>
        <taxon>Aaosphaeria</taxon>
    </lineage>
</organism>
<accession>A0A6A5Y6U6</accession>
<dbReference type="GeneID" id="54283778"/>
<evidence type="ECO:0000313" key="4">
    <source>
        <dbReference type="Proteomes" id="UP000799778"/>
    </source>
</evidence>
<evidence type="ECO:0000259" key="2">
    <source>
        <dbReference type="PROSITE" id="PS51782"/>
    </source>
</evidence>
<feature type="domain" description="LysM" evidence="2">
    <location>
        <begin position="123"/>
        <end position="169"/>
    </location>
</feature>